<keyword evidence="1" id="KW-0233">DNA recombination</keyword>
<dbReference type="PROSITE" id="PS51898">
    <property type="entry name" value="TYR_RECOMBINASE"/>
    <property type="match status" value="1"/>
</dbReference>
<keyword evidence="4" id="KW-1185">Reference proteome</keyword>
<feature type="domain" description="Tyr recombinase" evidence="2">
    <location>
        <begin position="1"/>
        <end position="38"/>
    </location>
</feature>
<protein>
    <recommendedName>
        <fullName evidence="2">Tyr recombinase domain-containing protein</fullName>
    </recommendedName>
</protein>
<dbReference type="InterPro" id="IPR011010">
    <property type="entry name" value="DNA_brk_join_enz"/>
</dbReference>
<dbReference type="SUPFAM" id="SSF56349">
    <property type="entry name" value="DNA breaking-rejoining enzymes"/>
    <property type="match status" value="1"/>
</dbReference>
<dbReference type="Gene3D" id="1.10.443.10">
    <property type="entry name" value="Intergrase catalytic core"/>
    <property type="match status" value="1"/>
</dbReference>
<proteinExistence type="predicted"/>
<evidence type="ECO:0000259" key="2">
    <source>
        <dbReference type="PROSITE" id="PS51898"/>
    </source>
</evidence>
<evidence type="ECO:0000256" key="1">
    <source>
        <dbReference type="ARBA" id="ARBA00023172"/>
    </source>
</evidence>
<reference evidence="3 4" key="1">
    <citation type="submission" date="2021-05" db="EMBL/GenBank/DDBJ databases">
        <title>Petroleum and Energy Research Collection (APPE): ex situ preservation of microbial diversity associated with the oil industry and exploitation of its biotechnological potential.</title>
        <authorList>
            <person name="Paixao C.T.M."/>
            <person name="Gomes M.B."/>
            <person name="Oliveira V.M."/>
        </authorList>
    </citation>
    <scope>NUCLEOTIDE SEQUENCE [LARGE SCALE GENOMIC DNA]</scope>
    <source>
        <strain evidence="3 4">LIT2</strain>
    </source>
</reference>
<evidence type="ECO:0000313" key="4">
    <source>
        <dbReference type="Proteomes" id="UP001319883"/>
    </source>
</evidence>
<name>A0ABS7WY23_9GAMM</name>
<dbReference type="Proteomes" id="UP001319883">
    <property type="component" value="Unassembled WGS sequence"/>
</dbReference>
<dbReference type="InterPro" id="IPR002104">
    <property type="entry name" value="Integrase_catalytic"/>
</dbReference>
<dbReference type="InterPro" id="IPR013762">
    <property type="entry name" value="Integrase-like_cat_sf"/>
</dbReference>
<organism evidence="3 4">
    <name type="scientific">Modicisalibacter tunisiensis</name>
    <dbReference type="NCBI Taxonomy" id="390637"/>
    <lineage>
        <taxon>Bacteria</taxon>
        <taxon>Pseudomonadati</taxon>
        <taxon>Pseudomonadota</taxon>
        <taxon>Gammaproteobacteria</taxon>
        <taxon>Oceanospirillales</taxon>
        <taxon>Halomonadaceae</taxon>
        <taxon>Modicisalibacter</taxon>
    </lineage>
</organism>
<accession>A0ABS7WY23</accession>
<gene>
    <name evidence="3" type="ORF">KGQ91_07520</name>
</gene>
<dbReference type="EMBL" id="JAGXFD010000001">
    <property type="protein sequence ID" value="MBZ9567529.1"/>
    <property type="molecule type" value="Genomic_DNA"/>
</dbReference>
<evidence type="ECO:0000313" key="3">
    <source>
        <dbReference type="EMBL" id="MBZ9567529.1"/>
    </source>
</evidence>
<comment type="caution">
    <text evidence="3">The sequence shown here is derived from an EMBL/GenBank/DDBJ whole genome shotgun (WGS) entry which is preliminary data.</text>
</comment>
<sequence length="65" mass="7168">MLNGGNLLVLQKILGHQSIQMTMRYAHLSPDHLSEAVKFGPKAPVDTLLTQGEKAEEKGGRNNRK</sequence>